<evidence type="ECO:0000313" key="8">
    <source>
        <dbReference type="Proteomes" id="UP000800039"/>
    </source>
</evidence>
<evidence type="ECO:0000259" key="6">
    <source>
        <dbReference type="PROSITE" id="PS50048"/>
    </source>
</evidence>
<dbReference type="Proteomes" id="UP000800039">
    <property type="component" value="Unassembled WGS sequence"/>
</dbReference>
<dbReference type="InterPro" id="IPR007219">
    <property type="entry name" value="XnlR_reg_dom"/>
</dbReference>
<dbReference type="PROSITE" id="PS50048">
    <property type="entry name" value="ZN2_CY6_FUNGAL_2"/>
    <property type="match status" value="1"/>
</dbReference>
<feature type="domain" description="Zn(2)-C6 fungal-type" evidence="6">
    <location>
        <begin position="15"/>
        <end position="45"/>
    </location>
</feature>
<dbReference type="EMBL" id="ML976619">
    <property type="protein sequence ID" value="KAF1841195.1"/>
    <property type="molecule type" value="Genomic_DNA"/>
</dbReference>
<dbReference type="InterPro" id="IPR036864">
    <property type="entry name" value="Zn2-C6_fun-type_DNA-bd_sf"/>
</dbReference>
<dbReference type="CDD" id="cd00067">
    <property type="entry name" value="GAL4"/>
    <property type="match status" value="1"/>
</dbReference>
<protein>
    <recommendedName>
        <fullName evidence="6">Zn(2)-C6 fungal-type domain-containing protein</fullName>
    </recommendedName>
</protein>
<accession>A0A9P4G9J5</accession>
<evidence type="ECO:0000313" key="7">
    <source>
        <dbReference type="EMBL" id="KAF1841195.1"/>
    </source>
</evidence>
<keyword evidence="3" id="KW-0805">Transcription regulation</keyword>
<gene>
    <name evidence="7" type="ORF">K460DRAFT_371209</name>
</gene>
<keyword evidence="4" id="KW-0804">Transcription</keyword>
<dbReference type="RefSeq" id="XP_040783758.1">
    <property type="nucleotide sequence ID" value="XM_040934307.1"/>
</dbReference>
<dbReference type="GO" id="GO:0003677">
    <property type="term" value="F:DNA binding"/>
    <property type="evidence" value="ECO:0007669"/>
    <property type="project" value="InterPro"/>
</dbReference>
<dbReference type="InterPro" id="IPR050815">
    <property type="entry name" value="TF_fung"/>
</dbReference>
<dbReference type="Gene3D" id="4.10.240.10">
    <property type="entry name" value="Zn(2)-C6 fungal-type DNA-binding domain"/>
    <property type="match status" value="1"/>
</dbReference>
<keyword evidence="2" id="KW-0479">Metal-binding</keyword>
<evidence type="ECO:0000256" key="1">
    <source>
        <dbReference type="ARBA" id="ARBA00004123"/>
    </source>
</evidence>
<dbReference type="InterPro" id="IPR001138">
    <property type="entry name" value="Zn2Cys6_DnaBD"/>
</dbReference>
<organism evidence="7 8">
    <name type="scientific">Cucurbitaria berberidis CBS 394.84</name>
    <dbReference type="NCBI Taxonomy" id="1168544"/>
    <lineage>
        <taxon>Eukaryota</taxon>
        <taxon>Fungi</taxon>
        <taxon>Dikarya</taxon>
        <taxon>Ascomycota</taxon>
        <taxon>Pezizomycotina</taxon>
        <taxon>Dothideomycetes</taxon>
        <taxon>Pleosporomycetidae</taxon>
        <taxon>Pleosporales</taxon>
        <taxon>Pleosporineae</taxon>
        <taxon>Cucurbitariaceae</taxon>
        <taxon>Cucurbitaria</taxon>
    </lineage>
</organism>
<dbReference type="Pfam" id="PF04082">
    <property type="entry name" value="Fungal_trans"/>
    <property type="match status" value="1"/>
</dbReference>
<dbReference type="SUPFAM" id="SSF57701">
    <property type="entry name" value="Zn2/Cys6 DNA-binding domain"/>
    <property type="match status" value="1"/>
</dbReference>
<comment type="subcellular location">
    <subcellularLocation>
        <location evidence="1">Nucleus</location>
    </subcellularLocation>
</comment>
<dbReference type="GO" id="GO:0008270">
    <property type="term" value="F:zinc ion binding"/>
    <property type="evidence" value="ECO:0007669"/>
    <property type="project" value="InterPro"/>
</dbReference>
<keyword evidence="5" id="KW-0539">Nucleus</keyword>
<dbReference type="PANTHER" id="PTHR47338:SF10">
    <property type="entry name" value="TRANSCRIPTION FACTOR DOMAIN-CONTAINING PROTEIN-RELATED"/>
    <property type="match status" value="1"/>
</dbReference>
<dbReference type="CDD" id="cd12148">
    <property type="entry name" value="fungal_TF_MHR"/>
    <property type="match status" value="1"/>
</dbReference>
<dbReference type="OrthoDB" id="4356994at2759"/>
<dbReference type="GeneID" id="63851558"/>
<keyword evidence="8" id="KW-1185">Reference proteome</keyword>
<dbReference type="GO" id="GO:0006351">
    <property type="term" value="P:DNA-templated transcription"/>
    <property type="evidence" value="ECO:0007669"/>
    <property type="project" value="InterPro"/>
</dbReference>
<comment type="caution">
    <text evidence="7">The sequence shown here is derived from an EMBL/GenBank/DDBJ whole genome shotgun (WGS) entry which is preliminary data.</text>
</comment>
<name>A0A9P4G9J5_9PLEO</name>
<proteinExistence type="predicted"/>
<evidence type="ECO:0000256" key="4">
    <source>
        <dbReference type="ARBA" id="ARBA00023163"/>
    </source>
</evidence>
<dbReference type="PROSITE" id="PS00463">
    <property type="entry name" value="ZN2_CY6_FUNGAL_1"/>
    <property type="match status" value="1"/>
</dbReference>
<dbReference type="SMART" id="SM00066">
    <property type="entry name" value="GAL4"/>
    <property type="match status" value="1"/>
</dbReference>
<evidence type="ECO:0000256" key="5">
    <source>
        <dbReference type="ARBA" id="ARBA00023242"/>
    </source>
</evidence>
<dbReference type="GO" id="GO:0005634">
    <property type="term" value="C:nucleus"/>
    <property type="evidence" value="ECO:0007669"/>
    <property type="project" value="UniProtKB-SubCell"/>
</dbReference>
<dbReference type="AlphaFoldDB" id="A0A9P4G9J5"/>
<reference evidence="7" key="1">
    <citation type="submission" date="2020-01" db="EMBL/GenBank/DDBJ databases">
        <authorList>
            <consortium name="DOE Joint Genome Institute"/>
            <person name="Haridas S."/>
            <person name="Albert R."/>
            <person name="Binder M."/>
            <person name="Bloem J."/>
            <person name="Labutti K."/>
            <person name="Salamov A."/>
            <person name="Andreopoulos B."/>
            <person name="Baker S.E."/>
            <person name="Barry K."/>
            <person name="Bills G."/>
            <person name="Bluhm B.H."/>
            <person name="Cannon C."/>
            <person name="Castanera R."/>
            <person name="Culley D.E."/>
            <person name="Daum C."/>
            <person name="Ezra D."/>
            <person name="Gonzalez J.B."/>
            <person name="Henrissat B."/>
            <person name="Kuo A."/>
            <person name="Liang C."/>
            <person name="Lipzen A."/>
            <person name="Lutzoni F."/>
            <person name="Magnuson J."/>
            <person name="Mondo S."/>
            <person name="Nolan M."/>
            <person name="Ohm R."/>
            <person name="Pangilinan J."/>
            <person name="Park H.-J."/>
            <person name="Ramirez L."/>
            <person name="Alfaro M."/>
            <person name="Sun H."/>
            <person name="Tritt A."/>
            <person name="Yoshinaga Y."/>
            <person name="Zwiers L.-H."/>
            <person name="Turgeon B.G."/>
            <person name="Goodwin S.B."/>
            <person name="Spatafora J.W."/>
            <person name="Crous P.W."/>
            <person name="Grigoriev I.V."/>
        </authorList>
    </citation>
    <scope>NUCLEOTIDE SEQUENCE</scope>
    <source>
        <strain evidence="7">CBS 394.84</strain>
    </source>
</reference>
<sequence>MRSSSAGTLSSAQYACEICRERKVRCDRALPKCRRCDRLNQPCGYNHAHQHRTRDDQLKQLQERLARTEAQLALTTPRPPPLVRPQSRSEVTELATSSKWFGTPDFFTPNIPATTTPHSQLASVLGNTATNTPMDLDNTRRMSSAIDMPTNGSSLLDTDLFTSFTEGADSNMTFAWTNQPLMALEPLDNMLLNRPQSVPRSGTEEDLSPADLSLLHNHYFESVYFSFPFLNRDRFMADSTSGGSPAVSALIYAVALAGCAHSPKDSNRQSTCYNLARNYAERCERENYLNHLNFLQALLFIGRFEAMSRKLERSWLTLGRAAMLCKLLSLHRMDEAGYGQGMQNGETQGGSPLSLPHTEDPVLLEERRRTFWGLYILQSYVKTRTGWQCQLGDIKNFRINLPSPGLLRSDLQPLKMPSLLDVSTEPGPEITSYAGCVLMVELALRCFDHGQQRDTPGFWDDYCALVKKTDNLFIILKRHLNATSIREDPVAFSLYLNLRATEIFSHDSAITKSEEQGLPPLMIVESQRRATAAAFQISSAVGLNLPSPWKADSDIIMLQATFIAWPLTMALKALYRELVHGGVRETVNGVVASSRLLFAALDHIEESDGHWHQCVTHVGAKLQEWDEKNSFDSLAL</sequence>
<dbReference type="PANTHER" id="PTHR47338">
    <property type="entry name" value="ZN(II)2CYS6 TRANSCRIPTION FACTOR (EUROFUNG)-RELATED"/>
    <property type="match status" value="1"/>
</dbReference>
<evidence type="ECO:0000256" key="2">
    <source>
        <dbReference type="ARBA" id="ARBA00022723"/>
    </source>
</evidence>
<dbReference type="Pfam" id="PF00172">
    <property type="entry name" value="Zn_clus"/>
    <property type="match status" value="1"/>
</dbReference>
<evidence type="ECO:0000256" key="3">
    <source>
        <dbReference type="ARBA" id="ARBA00023015"/>
    </source>
</evidence>
<dbReference type="GO" id="GO:0000981">
    <property type="term" value="F:DNA-binding transcription factor activity, RNA polymerase II-specific"/>
    <property type="evidence" value="ECO:0007669"/>
    <property type="project" value="InterPro"/>
</dbReference>